<keyword evidence="4 5" id="KW-0413">Isomerase</keyword>
<dbReference type="EC" id="5.2.1.8" evidence="5"/>
<comment type="caution">
    <text evidence="8">The sequence shown here is derived from an EMBL/GenBank/DDBJ whole genome shotgun (WGS) entry which is preliminary data.</text>
</comment>
<name>A0A4S3B7B8_9ENTE</name>
<reference evidence="8 9" key="1">
    <citation type="submission" date="2019-01" db="EMBL/GenBank/DDBJ databases">
        <title>Vagococcus silagei sp. nov. isolated from brewer's grain.</title>
        <authorList>
            <person name="Guu J.-R."/>
        </authorList>
    </citation>
    <scope>NUCLEOTIDE SEQUENCE [LARGE SCALE GENOMIC DNA]</scope>
    <source>
        <strain evidence="8 9">2B-2</strain>
    </source>
</reference>
<dbReference type="Pfam" id="PF00160">
    <property type="entry name" value="Pro_isomerase"/>
    <property type="match status" value="1"/>
</dbReference>
<gene>
    <name evidence="8" type="ORF">ESZ54_00660</name>
</gene>
<feature type="compositionally biased region" description="Basic and acidic residues" evidence="6">
    <location>
        <begin position="26"/>
        <end position="48"/>
    </location>
</feature>
<dbReference type="GO" id="GO:0006457">
    <property type="term" value="P:protein folding"/>
    <property type="evidence" value="ECO:0007669"/>
    <property type="project" value="InterPro"/>
</dbReference>
<feature type="domain" description="PPIase cyclophilin-type" evidence="7">
    <location>
        <begin position="75"/>
        <end position="246"/>
    </location>
</feature>
<protein>
    <recommendedName>
        <fullName evidence="5">Peptidyl-prolyl cis-trans isomerase</fullName>
        <shortName evidence="5">PPIase</shortName>
        <ecNumber evidence="5">5.2.1.8</ecNumber>
    </recommendedName>
</protein>
<comment type="catalytic activity">
    <reaction evidence="1 5">
        <text>[protein]-peptidylproline (omega=180) = [protein]-peptidylproline (omega=0)</text>
        <dbReference type="Rhea" id="RHEA:16237"/>
        <dbReference type="Rhea" id="RHEA-COMP:10747"/>
        <dbReference type="Rhea" id="RHEA-COMP:10748"/>
        <dbReference type="ChEBI" id="CHEBI:83833"/>
        <dbReference type="ChEBI" id="CHEBI:83834"/>
        <dbReference type="EC" id="5.2.1.8"/>
    </reaction>
</comment>
<dbReference type="EMBL" id="SDGV01000001">
    <property type="protein sequence ID" value="THB62357.1"/>
    <property type="molecule type" value="Genomic_DNA"/>
</dbReference>
<dbReference type="PANTHER" id="PTHR45625:SF4">
    <property type="entry name" value="PEPTIDYLPROLYL ISOMERASE DOMAIN AND WD REPEAT-CONTAINING PROTEIN 1"/>
    <property type="match status" value="1"/>
</dbReference>
<dbReference type="Proteomes" id="UP000310506">
    <property type="component" value="Unassembled WGS sequence"/>
</dbReference>
<evidence type="ECO:0000256" key="1">
    <source>
        <dbReference type="ARBA" id="ARBA00000971"/>
    </source>
</evidence>
<evidence type="ECO:0000256" key="5">
    <source>
        <dbReference type="RuleBase" id="RU363019"/>
    </source>
</evidence>
<dbReference type="InterPro" id="IPR044666">
    <property type="entry name" value="Cyclophilin_A-like"/>
</dbReference>
<evidence type="ECO:0000256" key="3">
    <source>
        <dbReference type="ARBA" id="ARBA00023110"/>
    </source>
</evidence>
<keyword evidence="3 5" id="KW-0697">Rotamase</keyword>
<dbReference type="CDD" id="cd00317">
    <property type="entry name" value="cyclophilin"/>
    <property type="match status" value="1"/>
</dbReference>
<dbReference type="PROSITE" id="PS00170">
    <property type="entry name" value="CSA_PPIASE_1"/>
    <property type="match status" value="1"/>
</dbReference>
<feature type="chain" id="PRO_5039757828" description="Peptidyl-prolyl cis-trans isomerase" evidence="5">
    <location>
        <begin position="22"/>
        <end position="252"/>
    </location>
</feature>
<keyword evidence="9" id="KW-1185">Reference proteome</keyword>
<dbReference type="InterPro" id="IPR002130">
    <property type="entry name" value="Cyclophilin-type_PPIase_dom"/>
</dbReference>
<comment type="similarity">
    <text evidence="5">Belongs to the cyclophilin-type PPIase family.</text>
</comment>
<evidence type="ECO:0000256" key="4">
    <source>
        <dbReference type="ARBA" id="ARBA00023235"/>
    </source>
</evidence>
<accession>A0A4S3B7B8</accession>
<dbReference type="PANTHER" id="PTHR45625">
    <property type="entry name" value="PEPTIDYL-PROLYL CIS-TRANS ISOMERASE-RELATED"/>
    <property type="match status" value="1"/>
</dbReference>
<dbReference type="RefSeq" id="WP_136135743.1">
    <property type="nucleotide sequence ID" value="NZ_SDGV01000001.1"/>
</dbReference>
<evidence type="ECO:0000256" key="2">
    <source>
        <dbReference type="ARBA" id="ARBA00002388"/>
    </source>
</evidence>
<evidence type="ECO:0000256" key="6">
    <source>
        <dbReference type="SAM" id="MobiDB-lite"/>
    </source>
</evidence>
<proteinExistence type="inferred from homology"/>
<dbReference type="PROSITE" id="PS51257">
    <property type="entry name" value="PROKAR_LIPOPROTEIN"/>
    <property type="match status" value="1"/>
</dbReference>
<dbReference type="AlphaFoldDB" id="A0A4S3B7B8"/>
<dbReference type="GO" id="GO:0003755">
    <property type="term" value="F:peptidyl-prolyl cis-trans isomerase activity"/>
    <property type="evidence" value="ECO:0007669"/>
    <property type="project" value="UniProtKB-UniRule"/>
</dbReference>
<dbReference type="PRINTS" id="PR00153">
    <property type="entry name" value="CSAPPISMRASE"/>
</dbReference>
<organism evidence="8 9">
    <name type="scientific">Vagococcus silagei</name>
    <dbReference type="NCBI Taxonomy" id="2508885"/>
    <lineage>
        <taxon>Bacteria</taxon>
        <taxon>Bacillati</taxon>
        <taxon>Bacillota</taxon>
        <taxon>Bacilli</taxon>
        <taxon>Lactobacillales</taxon>
        <taxon>Enterococcaceae</taxon>
        <taxon>Vagococcus</taxon>
    </lineage>
</organism>
<feature type="signal peptide" evidence="5">
    <location>
        <begin position="1"/>
        <end position="21"/>
    </location>
</feature>
<evidence type="ECO:0000313" key="8">
    <source>
        <dbReference type="EMBL" id="THB62357.1"/>
    </source>
</evidence>
<dbReference type="SUPFAM" id="SSF50891">
    <property type="entry name" value="Cyclophilin-like"/>
    <property type="match status" value="1"/>
</dbReference>
<evidence type="ECO:0000313" key="9">
    <source>
        <dbReference type="Proteomes" id="UP000310506"/>
    </source>
</evidence>
<feature type="region of interest" description="Disordered" evidence="6">
    <location>
        <begin position="25"/>
        <end position="49"/>
    </location>
</feature>
<dbReference type="OrthoDB" id="9807797at2"/>
<dbReference type="Gene3D" id="2.40.100.10">
    <property type="entry name" value="Cyclophilin-like"/>
    <property type="match status" value="1"/>
</dbReference>
<dbReference type="InterPro" id="IPR029000">
    <property type="entry name" value="Cyclophilin-like_dom_sf"/>
</dbReference>
<dbReference type="InterPro" id="IPR020892">
    <property type="entry name" value="Cyclophilin-type_PPIase_CS"/>
</dbReference>
<comment type="function">
    <text evidence="2 5">PPIases accelerate the folding of proteins. It catalyzes the cis-trans isomerization of proline imidic peptide bonds in oligopeptides.</text>
</comment>
<keyword evidence="5" id="KW-0732">Signal</keyword>
<sequence>MKTKKWLVALTSLTMATLLLTACGSNDKKESASSSDKTEETKKEKKVDLNSLELPQLSKEVAEDEALVEMVTSEGSIKIKLFPKEAPKAVENFMTHAKEGYYKDVIFHRVIQDFMIQTGDPEGTGAGGESIWKEEFAPEISNSLYHINGALAVARSGGDDITEKTQGSQFYIVSNGHDVSDGLLAEDYPEKIIEAYEKGGAPFLDKKYSVFGQVIEGQDVVDKIATTETGEADKPKKDITIKEIKILQEAKK</sequence>
<evidence type="ECO:0000259" key="7">
    <source>
        <dbReference type="PROSITE" id="PS50072"/>
    </source>
</evidence>
<dbReference type="PROSITE" id="PS50072">
    <property type="entry name" value="CSA_PPIASE_2"/>
    <property type="match status" value="1"/>
</dbReference>